<dbReference type="AlphaFoldDB" id="N1QNZ0"/>
<dbReference type="STRING" id="692275.N1QNZ0"/>
<evidence type="ECO:0000313" key="3">
    <source>
        <dbReference type="Proteomes" id="UP000016931"/>
    </source>
</evidence>
<evidence type="ECO:0000256" key="1">
    <source>
        <dbReference type="SAM" id="MobiDB-lite"/>
    </source>
</evidence>
<dbReference type="eggNOG" id="ENOG502SB4N">
    <property type="taxonomic scope" value="Eukaryota"/>
</dbReference>
<dbReference type="HOGENOM" id="CLU_014048_2_1_1"/>
<organism evidence="2 3">
    <name type="scientific">Sphaerulina musiva (strain SO2202)</name>
    <name type="common">Poplar stem canker fungus</name>
    <name type="synonym">Septoria musiva</name>
    <dbReference type="NCBI Taxonomy" id="692275"/>
    <lineage>
        <taxon>Eukaryota</taxon>
        <taxon>Fungi</taxon>
        <taxon>Dikarya</taxon>
        <taxon>Ascomycota</taxon>
        <taxon>Pezizomycotina</taxon>
        <taxon>Dothideomycetes</taxon>
        <taxon>Dothideomycetidae</taxon>
        <taxon>Mycosphaerellales</taxon>
        <taxon>Mycosphaerellaceae</taxon>
        <taxon>Sphaerulina</taxon>
    </lineage>
</organism>
<reference evidence="2 3" key="1">
    <citation type="journal article" date="2012" name="PLoS Pathog.">
        <title>Diverse lifestyles and strategies of plant pathogenesis encoded in the genomes of eighteen Dothideomycetes fungi.</title>
        <authorList>
            <person name="Ohm R.A."/>
            <person name="Feau N."/>
            <person name="Henrissat B."/>
            <person name="Schoch C.L."/>
            <person name="Horwitz B.A."/>
            <person name="Barry K.W."/>
            <person name="Condon B.J."/>
            <person name="Copeland A.C."/>
            <person name="Dhillon B."/>
            <person name="Glaser F."/>
            <person name="Hesse C.N."/>
            <person name="Kosti I."/>
            <person name="LaButti K."/>
            <person name="Lindquist E.A."/>
            <person name="Lucas S."/>
            <person name="Salamov A.A."/>
            <person name="Bradshaw R.E."/>
            <person name="Ciuffetti L."/>
            <person name="Hamelin R.C."/>
            <person name="Kema G.H.J."/>
            <person name="Lawrence C."/>
            <person name="Scott J.A."/>
            <person name="Spatafora J.W."/>
            <person name="Turgeon B.G."/>
            <person name="de Wit P.J.G.M."/>
            <person name="Zhong S."/>
            <person name="Goodwin S.B."/>
            <person name="Grigoriev I.V."/>
        </authorList>
    </citation>
    <scope>NUCLEOTIDE SEQUENCE [LARGE SCALE GENOMIC DNA]</scope>
    <source>
        <strain evidence="2 3">SO2202</strain>
    </source>
</reference>
<dbReference type="Proteomes" id="UP000016931">
    <property type="component" value="Unassembled WGS sequence"/>
</dbReference>
<name>N1QNZ0_SPHMS</name>
<sequence>MGTVAVQTPQDTNIREVISKINPEPRGKPSRPNEAPSLLVLLVTPSFAQHALDTDLPLKVLERFQENPTISKPLDALIAVVDRLPVPRNAPDGVEGIGYAFITNPSPSHVDSQLPLQPNASKPGSLSFDLSTVSHHGPRRVIAQMPLAQTIFSTGLPSTLIYTRYQFDPLSGHLRTQTSQRLESVTLPMPEDVSAGSVRLRAPLIPLTFPRLVVSSMGNIVRKLSPLPQPHENNSAESNSGDGQAASPTVFSASQELEAAVSTYFAARGMSPEPVQVWALIMPEDAGQKYPFRSLLNSVLKNNAKAIQQMMVDDRTNPMASGRLLGALSVGARLCKVLSGGGGWGKKAGLLSLDPDSQYSTRELRGDHGWDFTFEGDTTEEMMAAGRKQALGEIVKEGERIVFFLLGPKNLLKDPGADASSYFPAFVLGALPSSTENEQFDAEARHESGEAAGLTHYPWRFGALSEGGMALNVSQPGGPTTQTKVDAPYAVMTAYCFREEKPVAELNK</sequence>
<gene>
    <name evidence="2" type="ORF">SEPMUDRAFT_78559</name>
</gene>
<dbReference type="RefSeq" id="XP_016765975.1">
    <property type="nucleotide sequence ID" value="XM_016910199.1"/>
</dbReference>
<protein>
    <recommendedName>
        <fullName evidence="4">FIST domain-containing protein</fullName>
    </recommendedName>
</protein>
<feature type="region of interest" description="Disordered" evidence="1">
    <location>
        <begin position="224"/>
        <end position="249"/>
    </location>
</feature>
<evidence type="ECO:0000313" key="2">
    <source>
        <dbReference type="EMBL" id="EMF17854.1"/>
    </source>
</evidence>
<proteinExistence type="predicted"/>
<dbReference type="GeneID" id="27907336"/>
<dbReference type="OMA" id="WELGTIP"/>
<accession>N1QNZ0</accession>
<dbReference type="OrthoDB" id="1744869at2759"/>
<evidence type="ECO:0008006" key="4">
    <source>
        <dbReference type="Google" id="ProtNLM"/>
    </source>
</evidence>
<dbReference type="EMBL" id="KB456260">
    <property type="protein sequence ID" value="EMF17854.1"/>
    <property type="molecule type" value="Genomic_DNA"/>
</dbReference>
<feature type="compositionally biased region" description="Polar residues" evidence="1">
    <location>
        <begin position="231"/>
        <end position="249"/>
    </location>
</feature>
<keyword evidence="3" id="KW-1185">Reference proteome</keyword>